<dbReference type="Proteomes" id="UP000239759">
    <property type="component" value="Unassembled WGS sequence"/>
</dbReference>
<dbReference type="AlphaFoldDB" id="A0AAP8U6Q3"/>
<comment type="caution">
    <text evidence="1">The sequence shown here is derived from an EMBL/GenBank/DDBJ whole genome shotgun (WGS) entry which is preliminary data.</text>
</comment>
<name>A0AAP8U6Q3_BRELA</name>
<sequence length="73" mass="8455">MSKEKREHRTTSSNNKITVAKALELFNKSYDFSGMTAINKALEPFNKLYDFNRMTATYTVDLSQYLGHKKVKC</sequence>
<reference evidence="1 2" key="1">
    <citation type="submission" date="2018-02" db="EMBL/GenBank/DDBJ databases">
        <title>Comparative analysis of genomes of three Brevibacillus laterosporus strains producers of potent antimicrobials isolated from silage.</title>
        <authorList>
            <person name="Kojic M."/>
            <person name="Miljkovic M."/>
            <person name="Studholme D."/>
            <person name="Filipic B."/>
        </authorList>
    </citation>
    <scope>NUCLEOTIDE SEQUENCE [LARGE SCALE GENOMIC DNA]</scope>
    <source>
        <strain evidence="1 2">BGSP11</strain>
    </source>
</reference>
<evidence type="ECO:0000313" key="1">
    <source>
        <dbReference type="EMBL" id="PPB10840.1"/>
    </source>
</evidence>
<proteinExistence type="predicted"/>
<evidence type="ECO:0000313" key="2">
    <source>
        <dbReference type="Proteomes" id="UP000239759"/>
    </source>
</evidence>
<gene>
    <name evidence="1" type="ORF">C4A77_04215</name>
</gene>
<dbReference type="EMBL" id="PRKQ01000003">
    <property type="protein sequence ID" value="PPB10840.1"/>
    <property type="molecule type" value="Genomic_DNA"/>
</dbReference>
<dbReference type="RefSeq" id="WP_104030863.1">
    <property type="nucleotide sequence ID" value="NZ_JARMDU010000023.1"/>
</dbReference>
<organism evidence="1 2">
    <name type="scientific">Brevibacillus laterosporus</name>
    <name type="common">Bacillus laterosporus</name>
    <dbReference type="NCBI Taxonomy" id="1465"/>
    <lineage>
        <taxon>Bacteria</taxon>
        <taxon>Bacillati</taxon>
        <taxon>Bacillota</taxon>
        <taxon>Bacilli</taxon>
        <taxon>Bacillales</taxon>
        <taxon>Paenibacillaceae</taxon>
        <taxon>Brevibacillus</taxon>
    </lineage>
</organism>
<protein>
    <submittedName>
        <fullName evidence="1">Uncharacterized protein</fullName>
    </submittedName>
</protein>
<accession>A0AAP8U6Q3</accession>